<dbReference type="InterPro" id="IPR052016">
    <property type="entry name" value="Bact_Sigma-Reg"/>
</dbReference>
<name>A0ABZ0MW70_9ENTR</name>
<evidence type="ECO:0000256" key="1">
    <source>
        <dbReference type="ARBA" id="ARBA00022801"/>
    </source>
</evidence>
<dbReference type="Gene3D" id="3.60.40.10">
    <property type="entry name" value="PPM-type phosphatase domain"/>
    <property type="match status" value="1"/>
</dbReference>
<feature type="domain" description="Response regulatory" evidence="4">
    <location>
        <begin position="6"/>
        <end position="122"/>
    </location>
</feature>
<keyword evidence="6" id="KW-1185">Reference proteome</keyword>
<keyword evidence="2" id="KW-0597">Phosphoprotein</keyword>
<feature type="coiled-coil region" evidence="3">
    <location>
        <begin position="124"/>
        <end position="155"/>
    </location>
</feature>
<proteinExistence type="predicted"/>
<dbReference type="EMBL" id="CP137744">
    <property type="protein sequence ID" value="WOZ79767.1"/>
    <property type="molecule type" value="Genomic_DNA"/>
</dbReference>
<organism evidence="5 6">
    <name type="scientific">Kosakonia sacchari</name>
    <dbReference type="NCBI Taxonomy" id="1158459"/>
    <lineage>
        <taxon>Bacteria</taxon>
        <taxon>Pseudomonadati</taxon>
        <taxon>Pseudomonadota</taxon>
        <taxon>Gammaproteobacteria</taxon>
        <taxon>Enterobacterales</taxon>
        <taxon>Enterobacteriaceae</taxon>
        <taxon>Kosakonia</taxon>
    </lineage>
</organism>
<dbReference type="SUPFAM" id="SSF52172">
    <property type="entry name" value="CheY-like"/>
    <property type="match status" value="1"/>
</dbReference>
<dbReference type="SMART" id="SM00448">
    <property type="entry name" value="REC"/>
    <property type="match status" value="1"/>
</dbReference>
<dbReference type="PANTHER" id="PTHR43156:SF2">
    <property type="entry name" value="STAGE II SPORULATION PROTEIN E"/>
    <property type="match status" value="1"/>
</dbReference>
<dbReference type="InterPro" id="IPR001932">
    <property type="entry name" value="PPM-type_phosphatase-like_dom"/>
</dbReference>
<evidence type="ECO:0000259" key="4">
    <source>
        <dbReference type="PROSITE" id="PS50110"/>
    </source>
</evidence>
<dbReference type="RefSeq" id="WP_305737599.1">
    <property type="nucleotide sequence ID" value="NZ_CP137744.1"/>
</dbReference>
<evidence type="ECO:0000313" key="5">
    <source>
        <dbReference type="EMBL" id="WOZ79767.1"/>
    </source>
</evidence>
<feature type="modified residue" description="4-aspartylphosphate" evidence="2">
    <location>
        <position position="55"/>
    </location>
</feature>
<evidence type="ECO:0000313" key="6">
    <source>
        <dbReference type="Proteomes" id="UP001302368"/>
    </source>
</evidence>
<keyword evidence="3" id="KW-0175">Coiled coil</keyword>
<evidence type="ECO:0000256" key="2">
    <source>
        <dbReference type="PROSITE-ProRule" id="PRU00169"/>
    </source>
</evidence>
<sequence length="405" mass="45128">MTEQKRVLIVDDSQVYRRLLVNLLSQWGYQVSEAENGEEALGMLAQTPVSMVISDWEMPVMDGLALCRAIRNIEYGHYVYLILLTARESADDITEGFDAGADDFLSKPVNQSELRARLHAGARILALEASLAAHNTRLSEALNQIEQDLQVAARLQRSVLPAHQLRYEHYFADWLFLPSAWVSGDIFNVFPLDGHLGFYFVDVAGHGVGAAMMSLAVARQFLHGRVVERFLFDEHGEVASPAKVVQMLNARFCSEDTEIVSYFTMVYGVINLRDGSGTLCQAGHPTPFIVSPDGQVRQTGGGGAPVGLLPDMQWEDTAFSLHNGERLCLFSDGITECEGPDDEQFGELRLQHWLQQQTGKPVEALLPLFGEHLTHWRNHDGGSERTMTDDVSLLIIERGGEEHEY</sequence>
<dbReference type="InterPro" id="IPR001789">
    <property type="entry name" value="Sig_transdc_resp-reg_receiver"/>
</dbReference>
<dbReference type="InterPro" id="IPR011006">
    <property type="entry name" value="CheY-like_superfamily"/>
</dbReference>
<dbReference type="Pfam" id="PF00072">
    <property type="entry name" value="Response_reg"/>
    <property type="match status" value="1"/>
</dbReference>
<evidence type="ECO:0000256" key="3">
    <source>
        <dbReference type="SAM" id="Coils"/>
    </source>
</evidence>
<dbReference type="CDD" id="cd17546">
    <property type="entry name" value="REC_hyHK_CKI1_RcsC-like"/>
    <property type="match status" value="1"/>
</dbReference>
<dbReference type="PANTHER" id="PTHR43156">
    <property type="entry name" value="STAGE II SPORULATION PROTEIN E-RELATED"/>
    <property type="match status" value="1"/>
</dbReference>
<dbReference type="Proteomes" id="UP001302368">
    <property type="component" value="Chromosome"/>
</dbReference>
<protein>
    <submittedName>
        <fullName evidence="5">SpoIIE family protein phosphatase</fullName>
    </submittedName>
</protein>
<dbReference type="InterPro" id="IPR036457">
    <property type="entry name" value="PPM-type-like_dom_sf"/>
</dbReference>
<dbReference type="PROSITE" id="PS50110">
    <property type="entry name" value="RESPONSE_REGULATORY"/>
    <property type="match status" value="1"/>
</dbReference>
<dbReference type="Gene3D" id="3.40.50.2300">
    <property type="match status" value="1"/>
</dbReference>
<gene>
    <name evidence="5" type="ORF">Q8Y70_12000</name>
</gene>
<reference evidence="5 6" key="1">
    <citation type="submission" date="2023-10" db="EMBL/GenBank/DDBJ databases">
        <title>Genome sequencing of the isolated polysaccharide-producing bacterium Kosakonia sacchari KS2022.</title>
        <authorList>
            <person name="Yi X."/>
        </authorList>
    </citation>
    <scope>NUCLEOTIDE SEQUENCE [LARGE SCALE GENOMIC DNA]</scope>
    <source>
        <strain evidence="5 6">KS2022</strain>
    </source>
</reference>
<keyword evidence="1" id="KW-0378">Hydrolase</keyword>
<dbReference type="Pfam" id="PF07228">
    <property type="entry name" value="SpoIIE"/>
    <property type="match status" value="1"/>
</dbReference>
<dbReference type="SMART" id="SM00331">
    <property type="entry name" value="PP2C_SIG"/>
    <property type="match status" value="1"/>
</dbReference>
<accession>A0ABZ0MW70</accession>